<dbReference type="GO" id="GO:0022900">
    <property type="term" value="P:electron transport chain"/>
    <property type="evidence" value="ECO:0007669"/>
    <property type="project" value="InterPro"/>
</dbReference>
<accession>Q1YMG8</accession>
<evidence type="ECO:0000313" key="1">
    <source>
        <dbReference type="EMBL" id="EAS51413.1"/>
    </source>
</evidence>
<comment type="caution">
    <text evidence="1">The sequence shown here is derived from an EMBL/GenBank/DDBJ whole genome shotgun (WGS) entry which is preliminary data.</text>
</comment>
<dbReference type="Gene3D" id="1.20.120.10">
    <property type="entry name" value="Cytochrome c/b562"/>
    <property type="match status" value="1"/>
</dbReference>
<dbReference type="EMBL" id="AAPJ01000001">
    <property type="protein sequence ID" value="EAS51413.1"/>
    <property type="molecule type" value="Genomic_DNA"/>
</dbReference>
<dbReference type="PROSITE" id="PS51009">
    <property type="entry name" value="CYTCII"/>
    <property type="match status" value="1"/>
</dbReference>
<dbReference type="Pfam" id="PF01322">
    <property type="entry name" value="Cytochrom_C_2"/>
    <property type="match status" value="1"/>
</dbReference>
<dbReference type="AlphaFoldDB" id="Q1YMG8"/>
<proteinExistence type="predicted"/>
<reference evidence="1 2" key="1">
    <citation type="journal article" date="2008" name="Appl. Environ. Microbiol.">
        <title>Genomic insights into Mn(II) oxidation by the marine alphaproteobacterium Aurantimonas sp. strain SI85-9A1.</title>
        <authorList>
            <person name="Dick G.J."/>
            <person name="Podell S."/>
            <person name="Johnson H.A."/>
            <person name="Rivera-Espinoza Y."/>
            <person name="Bernier-Latmani R."/>
            <person name="McCarthy J.K."/>
            <person name="Torpey J.W."/>
            <person name="Clement B.G."/>
            <person name="Gaasterland T."/>
            <person name="Tebo B.M."/>
        </authorList>
    </citation>
    <scope>NUCLEOTIDE SEQUENCE [LARGE SCALE GENOMIC DNA]</scope>
    <source>
        <strain evidence="1 2">SI85-9A1</strain>
    </source>
</reference>
<protein>
    <submittedName>
        <fullName evidence="1">Possible cytochrome c</fullName>
    </submittedName>
</protein>
<dbReference type="SUPFAM" id="SSF47175">
    <property type="entry name" value="Cytochromes"/>
    <property type="match status" value="1"/>
</dbReference>
<dbReference type="HOGENOM" id="CLU_106713_4_0_5"/>
<dbReference type="GO" id="GO:0005506">
    <property type="term" value="F:iron ion binding"/>
    <property type="evidence" value="ECO:0007669"/>
    <property type="project" value="InterPro"/>
</dbReference>
<dbReference type="GO" id="GO:0009055">
    <property type="term" value="F:electron transfer activity"/>
    <property type="evidence" value="ECO:0007669"/>
    <property type="project" value="InterPro"/>
</dbReference>
<gene>
    <name evidence="1" type="ORF">SI859A1_02229</name>
</gene>
<sequence length="215" mass="22530">MAEAANIAGGRSGGCGRRSGYLRSTGFKTLRCFSGRRIIRPKSVDSIRGAGPHKIISSGEVTMRRIALCSFVTLGLLVGGALAQGSIAPEIDPIEARQAIMSNNGAAAKLGGQMVKGETPFDAAAAGVALRTLYSGSLGFGHYFPEGSETGGDTEAAPAIWEKPDEFRAALAKFQNDAAAAIEAKPENVDAFKQAFSSVTTNCKSCHDEFRVEKN</sequence>
<evidence type="ECO:0000313" key="2">
    <source>
        <dbReference type="Proteomes" id="UP000000321"/>
    </source>
</evidence>
<dbReference type="BioCyc" id="AURANTIMONAS:SI859A1_02229-MONOMER"/>
<name>Q1YMG8_AURMS</name>
<organism evidence="1 2">
    <name type="scientific">Aurantimonas manganoxydans (strain ATCC BAA-1229 / DSM 21871 / SI85-9A1)</name>
    <dbReference type="NCBI Taxonomy" id="287752"/>
    <lineage>
        <taxon>Bacteria</taxon>
        <taxon>Pseudomonadati</taxon>
        <taxon>Pseudomonadota</taxon>
        <taxon>Alphaproteobacteria</taxon>
        <taxon>Hyphomicrobiales</taxon>
        <taxon>Aurantimonadaceae</taxon>
        <taxon>Aurantimonas</taxon>
    </lineage>
</organism>
<dbReference type="InterPro" id="IPR002321">
    <property type="entry name" value="Cyt_c_II"/>
</dbReference>
<keyword evidence="2" id="KW-1185">Reference proteome</keyword>
<dbReference type="Proteomes" id="UP000000321">
    <property type="component" value="Unassembled WGS sequence"/>
</dbReference>
<dbReference type="InterPro" id="IPR010980">
    <property type="entry name" value="Cyt_c/b562"/>
</dbReference>
<dbReference type="GO" id="GO:0020037">
    <property type="term" value="F:heme binding"/>
    <property type="evidence" value="ECO:0007669"/>
    <property type="project" value="InterPro"/>
</dbReference>